<gene>
    <name evidence="2" type="ORF">GCM10009863_03430</name>
</gene>
<dbReference type="Proteomes" id="UP001501447">
    <property type="component" value="Unassembled WGS sequence"/>
</dbReference>
<dbReference type="GO" id="GO:0004497">
    <property type="term" value="F:monooxygenase activity"/>
    <property type="evidence" value="ECO:0007669"/>
    <property type="project" value="UniProtKB-KW"/>
</dbReference>
<evidence type="ECO:0000256" key="1">
    <source>
        <dbReference type="SAM" id="MobiDB-lite"/>
    </source>
</evidence>
<keyword evidence="2" id="KW-0503">Monooxygenase</keyword>
<feature type="region of interest" description="Disordered" evidence="1">
    <location>
        <begin position="137"/>
        <end position="182"/>
    </location>
</feature>
<keyword evidence="2" id="KW-0560">Oxidoreductase</keyword>
<dbReference type="PANTHER" id="PTHR43422:SF3">
    <property type="entry name" value="THIAMINE THIAZOLE SYNTHASE"/>
    <property type="match status" value="1"/>
</dbReference>
<protein>
    <submittedName>
        <fullName evidence="2">FAD-binding monooxygenase</fullName>
    </submittedName>
</protein>
<comment type="caution">
    <text evidence="2">The sequence shown here is derived from an EMBL/GenBank/DDBJ whole genome shotgun (WGS) entry which is preliminary data.</text>
</comment>
<keyword evidence="3" id="KW-1185">Reference proteome</keyword>
<dbReference type="SUPFAM" id="SSF51905">
    <property type="entry name" value="FAD/NAD(P)-binding domain"/>
    <property type="match status" value="1"/>
</dbReference>
<sequence length="459" mass="48845">MAGLCAAGSLARHFEQVTVVERDPLPADASPRRGVPQGRHVHALLGTGEQALERLFPGLGAELVAAGAVRSAVLEQARYVIGGASLARGSTGLEALQATRPLLEAGVRRKVRALPGVKFLEGYDVLGPVTEGDRVTGVRVQKRAAAEGDTTDTTSGADPRRPADLGSPAGQESAGPPASEPEVVSAALVVDALGRAGRMAGWLERAGYGAPPEDRTKIDVGYTTRFIRMPPGALDGDLTVLTGSIPDLPERGAGLLHQEGDRWTLTLAGMCGDHPPAEEDGFWAFARTVFPDDIYTAARGARTLSEPVSYRFPVSVRRRFERLPRLPEGLLALGDSVCSFNPVYGQGMSVAAREAEVLDQCLRQGTEDLPKRYFREAAKVVQPAWELARSADLAVPQVPGRRPLAGRVVGRYVQRLLDAAHHDPVLAAGYLRVLGMLDPAAALFAPRVAWRVLRGGRPG</sequence>
<accession>A0ABN3PN36</accession>
<dbReference type="InterPro" id="IPR036188">
    <property type="entry name" value="FAD/NAD-bd_sf"/>
</dbReference>
<reference evidence="2 3" key="1">
    <citation type="journal article" date="2019" name="Int. J. Syst. Evol. Microbiol.">
        <title>The Global Catalogue of Microorganisms (GCM) 10K type strain sequencing project: providing services to taxonomists for standard genome sequencing and annotation.</title>
        <authorList>
            <consortium name="The Broad Institute Genomics Platform"/>
            <consortium name="The Broad Institute Genome Sequencing Center for Infectious Disease"/>
            <person name="Wu L."/>
            <person name="Ma J."/>
        </authorList>
    </citation>
    <scope>NUCLEOTIDE SEQUENCE [LARGE SCALE GENOMIC DNA]</scope>
    <source>
        <strain evidence="2 3">JCM 16373</strain>
    </source>
</reference>
<dbReference type="Gene3D" id="3.50.50.60">
    <property type="entry name" value="FAD/NAD(P)-binding domain"/>
    <property type="match status" value="1"/>
</dbReference>
<proteinExistence type="predicted"/>
<dbReference type="PANTHER" id="PTHR43422">
    <property type="entry name" value="THIAMINE THIAZOLE SYNTHASE"/>
    <property type="match status" value="1"/>
</dbReference>
<name>A0ABN3PN36_9ACTN</name>
<dbReference type="EMBL" id="BAAARJ010000001">
    <property type="protein sequence ID" value="GAA2593633.1"/>
    <property type="molecule type" value="Genomic_DNA"/>
</dbReference>
<evidence type="ECO:0000313" key="3">
    <source>
        <dbReference type="Proteomes" id="UP001501447"/>
    </source>
</evidence>
<evidence type="ECO:0000313" key="2">
    <source>
        <dbReference type="EMBL" id="GAA2593633.1"/>
    </source>
</evidence>
<organism evidence="2 3">
    <name type="scientific">Streptomyces axinellae</name>
    <dbReference type="NCBI Taxonomy" id="552788"/>
    <lineage>
        <taxon>Bacteria</taxon>
        <taxon>Bacillati</taxon>
        <taxon>Actinomycetota</taxon>
        <taxon>Actinomycetes</taxon>
        <taxon>Kitasatosporales</taxon>
        <taxon>Streptomycetaceae</taxon>
        <taxon>Streptomyces</taxon>
    </lineage>
</organism>